<feature type="coiled-coil region" evidence="1">
    <location>
        <begin position="113"/>
        <end position="140"/>
    </location>
</feature>
<gene>
    <name evidence="4" type="ORF">Trco_006512</name>
</gene>
<dbReference type="PROSITE" id="PS50908">
    <property type="entry name" value="RWD"/>
    <property type="match status" value="1"/>
</dbReference>
<feature type="compositionally biased region" description="Acidic residues" evidence="2">
    <location>
        <begin position="37"/>
        <end position="48"/>
    </location>
</feature>
<dbReference type="AlphaFoldDB" id="A0A9P8QFB1"/>
<dbReference type="SMART" id="SM00591">
    <property type="entry name" value="RWD"/>
    <property type="match status" value="1"/>
</dbReference>
<dbReference type="InterPro" id="IPR016135">
    <property type="entry name" value="UBQ-conjugating_enzyme/RWD"/>
</dbReference>
<dbReference type="SUPFAM" id="SSF54495">
    <property type="entry name" value="UBC-like"/>
    <property type="match status" value="1"/>
</dbReference>
<dbReference type="InterPro" id="IPR032378">
    <property type="entry name" value="ZC3H15/TMA46_C"/>
</dbReference>
<sequence>MGREEQVEEREVLESIFPEEITDISETEFRIKVALDIPDEESPEDGEEPPSFLLSVRYPDEYPDVAPRLDIIAPPNAPSHPHFSVGDDRDRLLANLGDTIQENLGMAMVFTLYSTLKDAAEQLVQDRKDADAKVKEEELLAAEREENKKFHGTPVTPETFLRWREGFLREMEEQRARDEEERLAELKKAKAKEPVRLTGRQLWERGLAGKGDDEDDGEAVLADGVEQLKVEAA</sequence>
<dbReference type="InterPro" id="IPR006575">
    <property type="entry name" value="RWD_dom"/>
</dbReference>
<dbReference type="InterPro" id="IPR040213">
    <property type="entry name" value="GIR2-like"/>
</dbReference>
<dbReference type="OrthoDB" id="277175at2759"/>
<dbReference type="Proteomes" id="UP000827724">
    <property type="component" value="Unassembled WGS sequence"/>
</dbReference>
<evidence type="ECO:0000313" key="5">
    <source>
        <dbReference type="Proteomes" id="UP000827724"/>
    </source>
</evidence>
<proteinExistence type="predicted"/>
<evidence type="ECO:0000256" key="2">
    <source>
        <dbReference type="SAM" id="MobiDB-lite"/>
    </source>
</evidence>
<keyword evidence="1" id="KW-0175">Coiled coil</keyword>
<evidence type="ECO:0000313" key="4">
    <source>
        <dbReference type="EMBL" id="KAH6604805.1"/>
    </source>
</evidence>
<comment type="caution">
    <text evidence="4">The sequence shown here is derived from an EMBL/GenBank/DDBJ whole genome shotgun (WGS) entry which is preliminary data.</text>
</comment>
<accession>A0A9P8QFB1</accession>
<evidence type="ECO:0000256" key="1">
    <source>
        <dbReference type="SAM" id="Coils"/>
    </source>
</evidence>
<keyword evidence="5" id="KW-1185">Reference proteome</keyword>
<protein>
    <submittedName>
        <fullName evidence="4">Endo alpha-1</fullName>
    </submittedName>
</protein>
<dbReference type="Gene3D" id="3.10.110.10">
    <property type="entry name" value="Ubiquitin Conjugating Enzyme"/>
    <property type="match status" value="1"/>
</dbReference>
<feature type="domain" description="RWD" evidence="3">
    <location>
        <begin position="8"/>
        <end position="123"/>
    </location>
</feature>
<dbReference type="Pfam" id="PF16543">
    <property type="entry name" value="DFRP_C"/>
    <property type="match status" value="1"/>
</dbReference>
<feature type="region of interest" description="Disordered" evidence="2">
    <location>
        <begin position="35"/>
        <end position="54"/>
    </location>
</feature>
<dbReference type="EMBL" id="JAIWOZ010000005">
    <property type="protein sequence ID" value="KAH6604805.1"/>
    <property type="molecule type" value="Genomic_DNA"/>
</dbReference>
<evidence type="ECO:0000259" key="3">
    <source>
        <dbReference type="PROSITE" id="PS50908"/>
    </source>
</evidence>
<name>A0A9P8QFB1_9HYPO</name>
<dbReference type="FunFam" id="3.10.110.10:FF:000075">
    <property type="entry name" value="RWD domain-containing protein (Gir2)"/>
    <property type="match status" value="1"/>
</dbReference>
<dbReference type="Gene3D" id="6.20.400.10">
    <property type="match status" value="1"/>
</dbReference>
<dbReference type="Pfam" id="PF05773">
    <property type="entry name" value="RWD"/>
    <property type="match status" value="1"/>
</dbReference>
<organism evidence="4 5">
    <name type="scientific">Trichoderma cornu-damae</name>
    <dbReference type="NCBI Taxonomy" id="654480"/>
    <lineage>
        <taxon>Eukaryota</taxon>
        <taxon>Fungi</taxon>
        <taxon>Dikarya</taxon>
        <taxon>Ascomycota</taxon>
        <taxon>Pezizomycotina</taxon>
        <taxon>Sordariomycetes</taxon>
        <taxon>Hypocreomycetidae</taxon>
        <taxon>Hypocreales</taxon>
        <taxon>Hypocreaceae</taxon>
        <taxon>Trichoderma</taxon>
    </lineage>
</organism>
<reference evidence="4" key="1">
    <citation type="submission" date="2021-08" db="EMBL/GenBank/DDBJ databases">
        <title>Chromosome-Level Trichoderma cornu-damae using Hi-C Data.</title>
        <authorList>
            <person name="Kim C.S."/>
        </authorList>
    </citation>
    <scope>NUCLEOTIDE SEQUENCE</scope>
    <source>
        <strain evidence="4">KA19-0412C</strain>
    </source>
</reference>
<dbReference type="PANTHER" id="PTHR12292">
    <property type="entry name" value="RWD DOMAIN-CONTAINING PROTEIN"/>
    <property type="match status" value="1"/>
</dbReference>